<feature type="transmembrane region" description="Helical" evidence="2">
    <location>
        <begin position="209"/>
        <end position="230"/>
    </location>
</feature>
<dbReference type="Proteomes" id="UP000313948">
    <property type="component" value="Chromosome"/>
</dbReference>
<accession>A0ABX5VPN1</accession>
<keyword evidence="2" id="KW-1133">Transmembrane helix</keyword>
<evidence type="ECO:0008006" key="6">
    <source>
        <dbReference type="Google" id="ProtNLM"/>
    </source>
</evidence>
<organism evidence="4 5">
    <name type="scientific">Georgenia wutianyii</name>
    <dbReference type="NCBI Taxonomy" id="2585135"/>
    <lineage>
        <taxon>Bacteria</taxon>
        <taxon>Bacillati</taxon>
        <taxon>Actinomycetota</taxon>
        <taxon>Actinomycetes</taxon>
        <taxon>Micrococcales</taxon>
        <taxon>Bogoriellaceae</taxon>
        <taxon>Georgenia</taxon>
    </lineage>
</organism>
<sequence length="265" mass="27505">MTHRLLRAVLTALLVAVPTAALAATEDPGAPAVVVTTAPEDVVAWFAEQGPRALTAAELDAPDQLTVGTPRPVARWTEAFLTGQDADQVAEQTAEWVAPVLRQVEDVAEAVAVVHAAEDGGLELVAVVADTLLAETVAGAPEDAVLVADDTVEGWFGLLDGEVRAVSEGARGVLQGSLPPEVFQTFLAGWHGESGTAPPRAAEQEDAAALSPLVPVAIIVVGAVVAWLLVRHYRRADSRIAADVRAGLEPPPPGEDTATEDPAQR</sequence>
<keyword evidence="5" id="KW-1185">Reference proteome</keyword>
<feature type="region of interest" description="Disordered" evidence="1">
    <location>
        <begin position="244"/>
        <end position="265"/>
    </location>
</feature>
<dbReference type="EMBL" id="CP040899">
    <property type="protein sequence ID" value="QDB80190.1"/>
    <property type="molecule type" value="Genomic_DNA"/>
</dbReference>
<reference evidence="4 5" key="1">
    <citation type="submission" date="2019-05" db="EMBL/GenBank/DDBJ databases">
        <title>Georgenia *** sp. nov., and Georgenia *** sp. nov., isolated from the intestinal contents of plateau pika (Ochotona curzoniae) in the Qinghai-Tibet plateau of China.</title>
        <authorList>
            <person name="Tian Z."/>
        </authorList>
    </citation>
    <scope>NUCLEOTIDE SEQUENCE [LARGE SCALE GENOMIC DNA]</scope>
    <source>
        <strain evidence="4 5">Z294</strain>
    </source>
</reference>
<evidence type="ECO:0000256" key="3">
    <source>
        <dbReference type="SAM" id="SignalP"/>
    </source>
</evidence>
<keyword evidence="3" id="KW-0732">Signal</keyword>
<evidence type="ECO:0000256" key="2">
    <source>
        <dbReference type="SAM" id="Phobius"/>
    </source>
</evidence>
<keyword evidence="2" id="KW-0812">Transmembrane</keyword>
<keyword evidence="2" id="KW-0472">Membrane</keyword>
<proteinExistence type="predicted"/>
<feature type="signal peptide" evidence="3">
    <location>
        <begin position="1"/>
        <end position="23"/>
    </location>
</feature>
<evidence type="ECO:0000313" key="4">
    <source>
        <dbReference type="EMBL" id="QDB80190.1"/>
    </source>
</evidence>
<feature type="chain" id="PRO_5046129921" description="DUF4366 domain-containing protein" evidence="3">
    <location>
        <begin position="24"/>
        <end position="265"/>
    </location>
</feature>
<dbReference type="RefSeq" id="WP_139949001.1">
    <property type="nucleotide sequence ID" value="NZ_CP040899.1"/>
</dbReference>
<name>A0ABX5VPN1_9MICO</name>
<evidence type="ECO:0000313" key="5">
    <source>
        <dbReference type="Proteomes" id="UP000313948"/>
    </source>
</evidence>
<gene>
    <name evidence="4" type="ORF">FE251_12970</name>
</gene>
<protein>
    <recommendedName>
        <fullName evidence="6">DUF4366 domain-containing protein</fullName>
    </recommendedName>
</protein>
<evidence type="ECO:0000256" key="1">
    <source>
        <dbReference type="SAM" id="MobiDB-lite"/>
    </source>
</evidence>